<proteinExistence type="predicted"/>
<evidence type="ECO:0000313" key="4">
    <source>
        <dbReference type="EMBL" id="MBK9717362.1"/>
    </source>
</evidence>
<keyword evidence="2" id="KW-0012">Acyltransferase</keyword>
<dbReference type="Gene3D" id="3.40.630.30">
    <property type="match status" value="1"/>
</dbReference>
<dbReference type="GO" id="GO:0016747">
    <property type="term" value="F:acyltransferase activity, transferring groups other than amino-acyl groups"/>
    <property type="evidence" value="ECO:0007669"/>
    <property type="project" value="InterPro"/>
</dbReference>
<dbReference type="PANTHER" id="PTHR43420">
    <property type="entry name" value="ACETYLTRANSFERASE"/>
    <property type="match status" value="1"/>
</dbReference>
<dbReference type="InterPro" id="IPR000182">
    <property type="entry name" value="GNAT_dom"/>
</dbReference>
<evidence type="ECO:0000259" key="3">
    <source>
        <dbReference type="PROSITE" id="PS51186"/>
    </source>
</evidence>
<accession>A0A9D7S7J1</accession>
<comment type="caution">
    <text evidence="4">The sequence shown here is derived from an EMBL/GenBank/DDBJ whole genome shotgun (WGS) entry which is preliminary data.</text>
</comment>
<protein>
    <submittedName>
        <fullName evidence="4">GNAT family N-acetyltransferase</fullName>
    </submittedName>
</protein>
<dbReference type="Proteomes" id="UP000808349">
    <property type="component" value="Unassembled WGS sequence"/>
</dbReference>
<dbReference type="Pfam" id="PF00583">
    <property type="entry name" value="Acetyltransf_1"/>
    <property type="match status" value="1"/>
</dbReference>
<dbReference type="AlphaFoldDB" id="A0A9D7S7J1"/>
<reference evidence="4 5" key="1">
    <citation type="submission" date="2020-10" db="EMBL/GenBank/DDBJ databases">
        <title>Connecting structure to function with the recovery of over 1000 high-quality activated sludge metagenome-assembled genomes encoding full-length rRNA genes using long-read sequencing.</title>
        <authorList>
            <person name="Singleton C.M."/>
            <person name="Petriglieri F."/>
            <person name="Kristensen J.M."/>
            <person name="Kirkegaard R.H."/>
            <person name="Michaelsen T.Y."/>
            <person name="Andersen M.H."/>
            <person name="Karst S.M."/>
            <person name="Dueholm M.S."/>
            <person name="Nielsen P.H."/>
            <person name="Albertsen M."/>
        </authorList>
    </citation>
    <scope>NUCLEOTIDE SEQUENCE [LARGE SCALE GENOMIC DNA]</scope>
    <source>
        <strain evidence="4">Ribe_18-Q3-R11-54_BAT3C.373</strain>
    </source>
</reference>
<organism evidence="4 5">
    <name type="scientific">Candidatus Defluviibacterium haderslevense</name>
    <dbReference type="NCBI Taxonomy" id="2981993"/>
    <lineage>
        <taxon>Bacteria</taxon>
        <taxon>Pseudomonadati</taxon>
        <taxon>Bacteroidota</taxon>
        <taxon>Saprospiria</taxon>
        <taxon>Saprospirales</taxon>
        <taxon>Saprospiraceae</taxon>
        <taxon>Candidatus Defluviibacterium</taxon>
    </lineage>
</organism>
<dbReference type="InterPro" id="IPR050680">
    <property type="entry name" value="YpeA/RimI_acetyltransf"/>
</dbReference>
<dbReference type="PROSITE" id="PS51186">
    <property type="entry name" value="GNAT"/>
    <property type="match status" value="1"/>
</dbReference>
<keyword evidence="1" id="KW-0808">Transferase</keyword>
<feature type="domain" description="N-acetyltransferase" evidence="3">
    <location>
        <begin position="3"/>
        <end position="150"/>
    </location>
</feature>
<dbReference type="EMBL" id="JADKFW010000004">
    <property type="protein sequence ID" value="MBK9717362.1"/>
    <property type="molecule type" value="Genomic_DNA"/>
</dbReference>
<evidence type="ECO:0000313" key="5">
    <source>
        <dbReference type="Proteomes" id="UP000808349"/>
    </source>
</evidence>
<sequence>MIHLIRTNNHHEDFKLLVIELDKELKLRDGDDHTFYAQYNKSDNIKYVLVAYNQELPIACGAIKEYDQDTMEIKRMFVRPNYRNQGLASLILKALKQWCLELHYTKCMLETGINQPEAIRLYEKNNYTKIPNYGPYINVENSFCFLKVLNG</sequence>
<dbReference type="InterPro" id="IPR016181">
    <property type="entry name" value="Acyl_CoA_acyltransferase"/>
</dbReference>
<dbReference type="SUPFAM" id="SSF55729">
    <property type="entry name" value="Acyl-CoA N-acyltransferases (Nat)"/>
    <property type="match status" value="1"/>
</dbReference>
<gene>
    <name evidence="4" type="ORF">IPO85_07595</name>
</gene>
<evidence type="ECO:0000256" key="2">
    <source>
        <dbReference type="ARBA" id="ARBA00023315"/>
    </source>
</evidence>
<evidence type="ECO:0000256" key="1">
    <source>
        <dbReference type="ARBA" id="ARBA00022679"/>
    </source>
</evidence>
<dbReference type="CDD" id="cd04301">
    <property type="entry name" value="NAT_SF"/>
    <property type="match status" value="1"/>
</dbReference>
<name>A0A9D7S7J1_9BACT</name>